<proteinExistence type="predicted"/>
<evidence type="ECO:0000256" key="1">
    <source>
        <dbReference type="SAM" id="MobiDB-lite"/>
    </source>
</evidence>
<keyword evidence="3" id="KW-1185">Reference proteome</keyword>
<gene>
    <name evidence="2" type="ORF">PENSUB_11229</name>
</gene>
<feature type="region of interest" description="Disordered" evidence="1">
    <location>
        <begin position="1"/>
        <end position="22"/>
    </location>
</feature>
<reference evidence="2 3" key="1">
    <citation type="submission" date="2016-10" db="EMBL/GenBank/DDBJ databases">
        <title>Genome sequence of the ascomycete fungus Penicillium subrubescens.</title>
        <authorList>
            <person name="De Vries R.P."/>
            <person name="Peng M."/>
            <person name="Dilokpimol A."/>
            <person name="Hilden K."/>
            <person name="Makela M.R."/>
            <person name="Grigoriev I."/>
            <person name="Riley R."/>
            <person name="Granchi Z."/>
        </authorList>
    </citation>
    <scope>NUCLEOTIDE SEQUENCE [LARGE SCALE GENOMIC DNA]</scope>
    <source>
        <strain evidence="2 3">CBS 132785</strain>
    </source>
</reference>
<evidence type="ECO:0000313" key="2">
    <source>
        <dbReference type="EMBL" id="OKO95717.1"/>
    </source>
</evidence>
<dbReference type="EMBL" id="MNBE01000702">
    <property type="protein sequence ID" value="OKO95717.1"/>
    <property type="molecule type" value="Genomic_DNA"/>
</dbReference>
<feature type="compositionally biased region" description="Polar residues" evidence="1">
    <location>
        <begin position="1"/>
        <end position="13"/>
    </location>
</feature>
<accession>A0A1Q5T651</accession>
<dbReference type="Proteomes" id="UP000186955">
    <property type="component" value="Unassembled WGS sequence"/>
</dbReference>
<evidence type="ECO:0000313" key="3">
    <source>
        <dbReference type="Proteomes" id="UP000186955"/>
    </source>
</evidence>
<comment type="caution">
    <text evidence="2">The sequence shown here is derived from an EMBL/GenBank/DDBJ whole genome shotgun (WGS) entry which is preliminary data.</text>
</comment>
<feature type="region of interest" description="Disordered" evidence="1">
    <location>
        <begin position="56"/>
        <end position="77"/>
    </location>
</feature>
<name>A0A1Q5T651_9EURO</name>
<sequence length="77" mass="8462">MPSSSTTRLSALQQRGRRLHDSEALLTGADSLRNAQIAERGFIDPLEFNRRDTATAERIQSPGASGHDVHEQTSTLM</sequence>
<dbReference type="AlphaFoldDB" id="A0A1Q5T651"/>
<protein>
    <submittedName>
        <fullName evidence="2">Uncharacterized protein</fullName>
    </submittedName>
</protein>
<organism evidence="2 3">
    <name type="scientific">Penicillium subrubescens</name>
    <dbReference type="NCBI Taxonomy" id="1316194"/>
    <lineage>
        <taxon>Eukaryota</taxon>
        <taxon>Fungi</taxon>
        <taxon>Dikarya</taxon>
        <taxon>Ascomycota</taxon>
        <taxon>Pezizomycotina</taxon>
        <taxon>Eurotiomycetes</taxon>
        <taxon>Eurotiomycetidae</taxon>
        <taxon>Eurotiales</taxon>
        <taxon>Aspergillaceae</taxon>
        <taxon>Penicillium</taxon>
    </lineage>
</organism>